<name>A0ACC3N1A0_9PEZI</name>
<proteinExistence type="predicted"/>
<dbReference type="EMBL" id="JAUTXU010000111">
    <property type="protein sequence ID" value="KAK3707330.1"/>
    <property type="molecule type" value="Genomic_DNA"/>
</dbReference>
<sequence length="267" mass="29112">MTDNAAEEASDILIKHWQDGTTLDALPEAVSPSNFASAYDTQRHVERLTTKPLFGWKIAATSTAGQHHINVSRPLAGRILQERVTRLGELVPLGPNRMQVAELEFVFRMGRTLELRAMPYEIREVMDAVDGIFLGVEVPDSRFTDFTRVGAAQLIADNAAADRFVLGPEVTSDWRSTDLPKHVVNGWTGDGTAEKDIVRAGSGAAVLGDPRLAMTWLANELSDHAVPLAKGQYVTTGTCIIPIPVKPGTKVTGDYGDFGMIRVQFVE</sequence>
<gene>
    <name evidence="1" type="ORF">LTR37_012174</name>
</gene>
<accession>A0ACC3N1A0</accession>
<evidence type="ECO:0000313" key="2">
    <source>
        <dbReference type="Proteomes" id="UP001281147"/>
    </source>
</evidence>
<reference evidence="1" key="1">
    <citation type="submission" date="2023-07" db="EMBL/GenBank/DDBJ databases">
        <title>Black Yeasts Isolated from many extreme environments.</title>
        <authorList>
            <person name="Coleine C."/>
            <person name="Stajich J.E."/>
            <person name="Selbmann L."/>
        </authorList>
    </citation>
    <scope>NUCLEOTIDE SEQUENCE</scope>
    <source>
        <strain evidence="1">CCFEE 5714</strain>
    </source>
</reference>
<protein>
    <submittedName>
        <fullName evidence="1">Uncharacterized protein</fullName>
    </submittedName>
</protein>
<dbReference type="Proteomes" id="UP001281147">
    <property type="component" value="Unassembled WGS sequence"/>
</dbReference>
<comment type="caution">
    <text evidence="1">The sequence shown here is derived from an EMBL/GenBank/DDBJ whole genome shotgun (WGS) entry which is preliminary data.</text>
</comment>
<keyword evidence="2" id="KW-1185">Reference proteome</keyword>
<evidence type="ECO:0000313" key="1">
    <source>
        <dbReference type="EMBL" id="KAK3707330.1"/>
    </source>
</evidence>
<organism evidence="1 2">
    <name type="scientific">Vermiconidia calcicola</name>
    <dbReference type="NCBI Taxonomy" id="1690605"/>
    <lineage>
        <taxon>Eukaryota</taxon>
        <taxon>Fungi</taxon>
        <taxon>Dikarya</taxon>
        <taxon>Ascomycota</taxon>
        <taxon>Pezizomycotina</taxon>
        <taxon>Dothideomycetes</taxon>
        <taxon>Dothideomycetidae</taxon>
        <taxon>Mycosphaerellales</taxon>
        <taxon>Extremaceae</taxon>
        <taxon>Vermiconidia</taxon>
    </lineage>
</organism>